<evidence type="ECO:0000256" key="1">
    <source>
        <dbReference type="SAM" id="MobiDB-lite"/>
    </source>
</evidence>
<dbReference type="OrthoDB" id="10050400at2759"/>
<keyword evidence="2" id="KW-1133">Transmembrane helix</keyword>
<protein>
    <recommendedName>
        <fullName evidence="5">TPR-like protein</fullName>
    </recommendedName>
</protein>
<dbReference type="InterPro" id="IPR011990">
    <property type="entry name" value="TPR-like_helical_dom_sf"/>
</dbReference>
<evidence type="ECO:0008006" key="5">
    <source>
        <dbReference type="Google" id="ProtNLM"/>
    </source>
</evidence>
<feature type="region of interest" description="Disordered" evidence="1">
    <location>
        <begin position="192"/>
        <end position="211"/>
    </location>
</feature>
<feature type="region of interest" description="Disordered" evidence="1">
    <location>
        <begin position="383"/>
        <end position="415"/>
    </location>
</feature>
<evidence type="ECO:0000313" key="4">
    <source>
        <dbReference type="Proteomes" id="UP000054144"/>
    </source>
</evidence>
<dbReference type="Proteomes" id="UP000054144">
    <property type="component" value="Unassembled WGS sequence"/>
</dbReference>
<dbReference type="PANTHER" id="PTHR28142:SF1">
    <property type="entry name" value="MITOCHONDRIAL INNER MEMBRANE I-AAA PROTEASE SUPERCOMPLEX SUBUNIT MGR3-RELATED"/>
    <property type="match status" value="1"/>
</dbReference>
<accession>A0A0D7AC73</accession>
<proteinExistence type="predicted"/>
<feature type="compositionally biased region" description="Polar residues" evidence="1">
    <location>
        <begin position="202"/>
        <end position="211"/>
    </location>
</feature>
<keyword evidence="4" id="KW-1185">Reference proteome</keyword>
<gene>
    <name evidence="3" type="ORF">FISHEDRAFT_74635</name>
</gene>
<dbReference type="Gene3D" id="1.25.40.10">
    <property type="entry name" value="Tetratricopeptide repeat domain"/>
    <property type="match status" value="1"/>
</dbReference>
<dbReference type="PANTHER" id="PTHR28142">
    <property type="entry name" value="MITOCHONDRIAL INNER MEMBRANE I-AAA PROTEASE SUPERCOMPLEX SUBUNIT MGR3-RELATED"/>
    <property type="match status" value="1"/>
</dbReference>
<keyword evidence="2" id="KW-0812">Transmembrane</keyword>
<dbReference type="AlphaFoldDB" id="A0A0D7AC73"/>
<feature type="transmembrane region" description="Helical" evidence="2">
    <location>
        <begin position="20"/>
        <end position="39"/>
    </location>
</feature>
<evidence type="ECO:0000256" key="2">
    <source>
        <dbReference type="SAM" id="Phobius"/>
    </source>
</evidence>
<dbReference type="PROSITE" id="PS51257">
    <property type="entry name" value="PROKAR_LIPOPROTEIN"/>
    <property type="match status" value="1"/>
</dbReference>
<organism evidence="3 4">
    <name type="scientific">Fistulina hepatica ATCC 64428</name>
    <dbReference type="NCBI Taxonomy" id="1128425"/>
    <lineage>
        <taxon>Eukaryota</taxon>
        <taxon>Fungi</taxon>
        <taxon>Dikarya</taxon>
        <taxon>Basidiomycota</taxon>
        <taxon>Agaricomycotina</taxon>
        <taxon>Agaricomycetes</taxon>
        <taxon>Agaricomycetidae</taxon>
        <taxon>Agaricales</taxon>
        <taxon>Fistulinaceae</taxon>
        <taxon>Fistulina</taxon>
    </lineage>
</organism>
<reference evidence="3 4" key="1">
    <citation type="journal article" date="2015" name="Fungal Genet. Biol.">
        <title>Evolution of novel wood decay mechanisms in Agaricales revealed by the genome sequences of Fistulina hepatica and Cylindrobasidium torrendii.</title>
        <authorList>
            <person name="Floudas D."/>
            <person name="Held B.W."/>
            <person name="Riley R."/>
            <person name="Nagy L.G."/>
            <person name="Koehler G."/>
            <person name="Ransdell A.S."/>
            <person name="Younus H."/>
            <person name="Chow J."/>
            <person name="Chiniquy J."/>
            <person name="Lipzen A."/>
            <person name="Tritt A."/>
            <person name="Sun H."/>
            <person name="Haridas S."/>
            <person name="LaButti K."/>
            <person name="Ohm R.A."/>
            <person name="Kues U."/>
            <person name="Blanchette R.A."/>
            <person name="Grigoriev I.V."/>
            <person name="Minto R.E."/>
            <person name="Hibbett D.S."/>
        </authorList>
    </citation>
    <scope>NUCLEOTIDE SEQUENCE [LARGE SCALE GENOMIC DNA]</scope>
    <source>
        <strain evidence="3 4">ATCC 64428</strain>
    </source>
</reference>
<dbReference type="SUPFAM" id="SSF48452">
    <property type="entry name" value="TPR-like"/>
    <property type="match status" value="1"/>
</dbReference>
<name>A0A0D7AC73_9AGAR</name>
<keyword evidence="2" id="KW-0472">Membrane</keyword>
<dbReference type="InterPro" id="IPR040201">
    <property type="entry name" value="Mrg3-like"/>
</dbReference>
<feature type="compositionally biased region" description="Basic and acidic residues" evidence="1">
    <location>
        <begin position="384"/>
        <end position="406"/>
    </location>
</feature>
<evidence type="ECO:0000313" key="3">
    <source>
        <dbReference type="EMBL" id="KIY47531.1"/>
    </source>
</evidence>
<dbReference type="EMBL" id="KN881933">
    <property type="protein sequence ID" value="KIY47531.1"/>
    <property type="molecule type" value="Genomic_DNA"/>
</dbReference>
<sequence length="415" mass="45864">MPAALRTYATEASTPKRLRSPWMTTLFLFGAGCVGYGLYDLYKMLTLWPPELRDDLRSAIQAKHKGEFSLSEAYFQRAWEIAQALALDVFGREPYLKLSGILIALADAFEVEDKQNEAYDTYVRAYEYLVDPARSETLTPREQLRVVAVATKLGEMAEKLKKPQAEEEKYLEAAVNRIVKVLLPLQGAQQGAAVASDEKSTPDTLPSSSALSIELPPSDEPSQLLLAELDLPEWVTIEDVGAPLQNAAAFYTRIGRYDLAMPLYLHAISLLIPPAPRKTIPQDRCRGAQMMVALSEAILRNPKNPQRLEQAYAWCEKALEVVQETRKGLTKGKSPPEPLCEVTFVVVLFSLGMVAEAQGDKAKSHRLLSLGIRHARSIGLDLGDSTKEQLEDHGVETKDDAEKEPVSGEASSTAH</sequence>